<dbReference type="AlphaFoldDB" id="A0A1F6ECA9"/>
<feature type="region of interest" description="Disordered" evidence="1">
    <location>
        <begin position="18"/>
        <end position="66"/>
    </location>
</feature>
<dbReference type="Proteomes" id="UP000176689">
    <property type="component" value="Unassembled WGS sequence"/>
</dbReference>
<organism evidence="2 3">
    <name type="scientific">Candidatus Kaiserbacteria bacterium RIFCSPHIGHO2_12_FULL_53_13</name>
    <dbReference type="NCBI Taxonomy" id="1798502"/>
    <lineage>
        <taxon>Bacteria</taxon>
        <taxon>Candidatus Kaiseribacteriota</taxon>
    </lineage>
</organism>
<accession>A0A1F6ECA9</accession>
<dbReference type="EMBL" id="MFLP01000004">
    <property type="protein sequence ID" value="OGG71281.1"/>
    <property type="molecule type" value="Genomic_DNA"/>
</dbReference>
<reference evidence="2 3" key="1">
    <citation type="journal article" date="2016" name="Nat. Commun.">
        <title>Thousands of microbial genomes shed light on interconnected biogeochemical processes in an aquifer system.</title>
        <authorList>
            <person name="Anantharaman K."/>
            <person name="Brown C.T."/>
            <person name="Hug L.A."/>
            <person name="Sharon I."/>
            <person name="Castelle C.J."/>
            <person name="Probst A.J."/>
            <person name="Thomas B.C."/>
            <person name="Singh A."/>
            <person name="Wilkins M.J."/>
            <person name="Karaoz U."/>
            <person name="Brodie E.L."/>
            <person name="Williams K.H."/>
            <person name="Hubbard S.S."/>
            <person name="Banfield J.F."/>
        </authorList>
    </citation>
    <scope>NUCLEOTIDE SEQUENCE [LARGE SCALE GENOMIC DNA]</scope>
</reference>
<comment type="caution">
    <text evidence="2">The sequence shown here is derived from an EMBL/GenBank/DDBJ whole genome shotgun (WGS) entry which is preliminary data.</text>
</comment>
<gene>
    <name evidence="2" type="ORF">A3F27_02075</name>
</gene>
<proteinExistence type="predicted"/>
<sequence length="66" mass="7669">MGGLEERFPKMTLKLREILEGHQPIEKKDENPQAKKPPEKEGGEKEPWFSRVEATQPARDRDDELP</sequence>
<name>A0A1F6ECA9_9BACT</name>
<evidence type="ECO:0000313" key="2">
    <source>
        <dbReference type="EMBL" id="OGG71281.1"/>
    </source>
</evidence>
<feature type="compositionally biased region" description="Basic and acidic residues" evidence="1">
    <location>
        <begin position="18"/>
        <end position="48"/>
    </location>
</feature>
<evidence type="ECO:0000313" key="3">
    <source>
        <dbReference type="Proteomes" id="UP000176689"/>
    </source>
</evidence>
<protein>
    <submittedName>
        <fullName evidence="2">Uncharacterized protein</fullName>
    </submittedName>
</protein>
<evidence type="ECO:0000256" key="1">
    <source>
        <dbReference type="SAM" id="MobiDB-lite"/>
    </source>
</evidence>